<evidence type="ECO:0000256" key="2">
    <source>
        <dbReference type="ARBA" id="ARBA00022670"/>
    </source>
</evidence>
<dbReference type="STRING" id="680198.SCAB_88441"/>
<evidence type="ECO:0000256" key="7">
    <source>
        <dbReference type="SAM" id="Phobius"/>
    </source>
</evidence>
<keyword evidence="7" id="KW-0472">Membrane</keyword>
<evidence type="ECO:0000256" key="6">
    <source>
        <dbReference type="ARBA" id="ARBA00023049"/>
    </source>
</evidence>
<feature type="transmembrane region" description="Helical" evidence="7">
    <location>
        <begin position="230"/>
        <end position="250"/>
    </location>
</feature>
<keyword evidence="10" id="KW-1185">Reference proteome</keyword>
<feature type="transmembrane region" description="Helical" evidence="7">
    <location>
        <begin position="668"/>
        <end position="687"/>
    </location>
</feature>
<organism evidence="9 10">
    <name type="scientific">Streptomyces scabiei (strain 87.22)</name>
    <dbReference type="NCBI Taxonomy" id="680198"/>
    <lineage>
        <taxon>Bacteria</taxon>
        <taxon>Bacillati</taxon>
        <taxon>Actinomycetota</taxon>
        <taxon>Actinomycetes</taxon>
        <taxon>Kitasatosporales</taxon>
        <taxon>Streptomycetaceae</taxon>
        <taxon>Streptomyces</taxon>
    </lineage>
</organism>
<sequence>MADARAAAVPARPAQLTSPTRGHYLLLMVVLAVAGITAGALIFNEVHGTAWGRAQLACAESVGPLHSDPREELRLQIENLSCAAPAERQRAAAGLAGGAAVVALGLTLTWWLPRRLIRRIGPLTAPPPHWPFPGPPVRLGGPDLIEPFTVQHLGAPHIVMPRGARRLPAAEVAAALRHECAHVAAGDVRLAWLVRGLRRALPIVAVLPVLVTTVAALAEPDRSVLGSLFRWVWLDYVARVVLLAVAAWIIGARVGRAREHEADSVAAADGAGPGLTALLERAEAGPRRLRERLAGTHPTPRQRLTRLGNRTPPAVLGRLDELVAGVLAVTVLTTSYQVTTPAFTATPVGGWTLAIDSLLAGALLAVACGPAWWHQPPPDARAPWWHRAGACLAVPSAVPVGLYIGVNRTGATGDGPYGSWWVLLTLSLATAGATVICVSLARVWWRADRVGGLMVPLLVTTILYGLAFWIGTTSSVFVWLFRPSHYLILVANAPWAGSLAVFAALGCAFAWRLQSAAETGTAMSVTVVPEPVVPRIPPLIVLLSAGAAAAAACTVRLRTVAPVEADEKAAVQLLDMWSASAAGVAVLLALLIAGAGTVPDMLRAAPPATALTFVAIYLRWATTWSDPVETARRFLVIPLAVLAVSLLLLAVCVPLLSSRARPPHRTVLYLLPPLSAGIAAALTSLLIDHSGLLEYRVLLSLG</sequence>
<feature type="transmembrane region" description="Helical" evidence="7">
    <location>
        <begin position="486"/>
        <end position="511"/>
    </location>
</feature>
<proteinExistence type="predicted"/>
<keyword evidence="4" id="KW-0378">Hydrolase</keyword>
<feature type="transmembrane region" description="Helical" evidence="7">
    <location>
        <begin position="634"/>
        <end position="656"/>
    </location>
</feature>
<feature type="transmembrane region" description="Helical" evidence="7">
    <location>
        <begin position="24"/>
        <end position="43"/>
    </location>
</feature>
<keyword evidence="7" id="KW-1133">Transmembrane helix</keyword>
<dbReference type="eggNOG" id="COG0501">
    <property type="taxonomic scope" value="Bacteria"/>
</dbReference>
<feature type="transmembrane region" description="Helical" evidence="7">
    <location>
        <begin position="385"/>
        <end position="406"/>
    </location>
</feature>
<accession>C9Z6B0</accession>
<evidence type="ECO:0000256" key="5">
    <source>
        <dbReference type="ARBA" id="ARBA00022833"/>
    </source>
</evidence>
<comment type="cofactor">
    <cofactor evidence="1">
        <name>Zn(2+)</name>
        <dbReference type="ChEBI" id="CHEBI:29105"/>
    </cofactor>
</comment>
<protein>
    <submittedName>
        <fullName evidence="9">Putative integral membrane protein</fullName>
    </submittedName>
</protein>
<feature type="transmembrane region" description="Helical" evidence="7">
    <location>
        <begin position="200"/>
        <end position="218"/>
    </location>
</feature>
<dbReference type="GO" id="GO:0006508">
    <property type="term" value="P:proteolysis"/>
    <property type="evidence" value="ECO:0007669"/>
    <property type="project" value="UniProtKB-KW"/>
</dbReference>
<dbReference type="AlphaFoldDB" id="C9Z6B0"/>
<keyword evidence="7" id="KW-0812">Transmembrane</keyword>
<evidence type="ECO:0000256" key="4">
    <source>
        <dbReference type="ARBA" id="ARBA00022801"/>
    </source>
</evidence>
<reference evidence="9 10" key="1">
    <citation type="journal article" date="2010" name="Mol. Plant Microbe Interact.">
        <title>Streptomyces scabies 87-22 contains a coronafacic acid-like biosynthetic cluster that contributes to plant-microbe interactions.</title>
        <authorList>
            <person name="Bignell D.R."/>
            <person name="Seipke R.F."/>
            <person name="Huguet-Tapia J.C."/>
            <person name="Chambers A.H."/>
            <person name="Parry R.J."/>
            <person name="Loria R."/>
        </authorList>
    </citation>
    <scope>NUCLEOTIDE SEQUENCE [LARGE SCALE GENOMIC DNA]</scope>
    <source>
        <strain evidence="9 10">87.22</strain>
    </source>
</reference>
<name>C9Z6B0_STRSW</name>
<dbReference type="HOGENOM" id="CLU_392741_0_0_11"/>
<evidence type="ECO:0000256" key="1">
    <source>
        <dbReference type="ARBA" id="ARBA00001947"/>
    </source>
</evidence>
<feature type="domain" description="Peptidase M48" evidence="8">
    <location>
        <begin position="170"/>
        <end position="310"/>
    </location>
</feature>
<feature type="transmembrane region" description="Helical" evidence="7">
    <location>
        <begin position="418"/>
        <end position="445"/>
    </location>
</feature>
<feature type="transmembrane region" description="Helical" evidence="7">
    <location>
        <begin position="577"/>
        <end position="597"/>
    </location>
</feature>
<dbReference type="GO" id="GO:0004222">
    <property type="term" value="F:metalloendopeptidase activity"/>
    <property type="evidence" value="ECO:0007669"/>
    <property type="project" value="InterPro"/>
</dbReference>
<evidence type="ECO:0000256" key="3">
    <source>
        <dbReference type="ARBA" id="ARBA00022723"/>
    </source>
</evidence>
<feature type="transmembrane region" description="Helical" evidence="7">
    <location>
        <begin position="322"/>
        <end position="339"/>
    </location>
</feature>
<evidence type="ECO:0000313" key="10">
    <source>
        <dbReference type="Proteomes" id="UP000001444"/>
    </source>
</evidence>
<keyword evidence="2" id="KW-0645">Protease</keyword>
<evidence type="ECO:0000313" key="9">
    <source>
        <dbReference type="EMBL" id="CBG75780.1"/>
    </source>
</evidence>
<dbReference type="KEGG" id="scb:SCAB_88441"/>
<keyword evidence="5" id="KW-0862">Zinc</keyword>
<feature type="transmembrane region" description="Helical" evidence="7">
    <location>
        <begin position="91"/>
        <end position="112"/>
    </location>
</feature>
<keyword evidence="6" id="KW-0482">Metalloprotease</keyword>
<dbReference type="Proteomes" id="UP000001444">
    <property type="component" value="Chromosome"/>
</dbReference>
<dbReference type="GO" id="GO:0046872">
    <property type="term" value="F:metal ion binding"/>
    <property type="evidence" value="ECO:0007669"/>
    <property type="project" value="UniProtKB-KW"/>
</dbReference>
<feature type="transmembrane region" description="Helical" evidence="7">
    <location>
        <begin position="351"/>
        <end position="373"/>
    </location>
</feature>
<gene>
    <name evidence="9" type="ordered locus">SCAB_88441</name>
</gene>
<keyword evidence="3" id="KW-0479">Metal-binding</keyword>
<feature type="transmembrane region" description="Helical" evidence="7">
    <location>
        <begin position="457"/>
        <end position="480"/>
    </location>
</feature>
<dbReference type="EMBL" id="FN554889">
    <property type="protein sequence ID" value="CBG75780.1"/>
    <property type="molecule type" value="Genomic_DNA"/>
</dbReference>
<evidence type="ECO:0000259" key="8">
    <source>
        <dbReference type="Pfam" id="PF01435"/>
    </source>
</evidence>
<dbReference type="Pfam" id="PF01435">
    <property type="entry name" value="Peptidase_M48"/>
    <property type="match status" value="1"/>
</dbReference>
<dbReference type="InterPro" id="IPR001915">
    <property type="entry name" value="Peptidase_M48"/>
</dbReference>